<accession>A0A4Y7LLJ8</accession>
<feature type="coiled-coil region" evidence="1">
    <location>
        <begin position="335"/>
        <end position="362"/>
    </location>
</feature>
<reference evidence="3 4" key="1">
    <citation type="journal article" date="2018" name="Science">
        <title>The opium poppy genome and morphinan production.</title>
        <authorList>
            <person name="Guo L."/>
            <person name="Winzer T."/>
            <person name="Yang X."/>
            <person name="Li Y."/>
            <person name="Ning Z."/>
            <person name="He Z."/>
            <person name="Teodor R."/>
            <person name="Lu Y."/>
            <person name="Bowser T.A."/>
            <person name="Graham I.A."/>
            <person name="Ye K."/>
        </authorList>
    </citation>
    <scope>NUCLEOTIDE SEQUENCE [LARGE SCALE GENOMIC DNA]</scope>
    <source>
        <strain evidence="4">cv. HN1</strain>
        <tissue evidence="3">Leaves</tissue>
    </source>
</reference>
<dbReference type="AlphaFoldDB" id="A0A4Y7LLJ8"/>
<name>A0A4Y7LLJ8_PAPSO</name>
<feature type="compositionally biased region" description="Acidic residues" evidence="2">
    <location>
        <begin position="40"/>
        <end position="53"/>
    </location>
</feature>
<proteinExistence type="predicted"/>
<feature type="compositionally biased region" description="Acidic residues" evidence="2">
    <location>
        <begin position="410"/>
        <end position="430"/>
    </location>
</feature>
<evidence type="ECO:0000256" key="1">
    <source>
        <dbReference type="SAM" id="Coils"/>
    </source>
</evidence>
<evidence type="ECO:0000313" key="4">
    <source>
        <dbReference type="Proteomes" id="UP000316621"/>
    </source>
</evidence>
<feature type="coiled-coil region" evidence="1">
    <location>
        <begin position="101"/>
        <end position="128"/>
    </location>
</feature>
<dbReference type="EMBL" id="CM010725">
    <property type="protein sequence ID" value="RZC85071.1"/>
    <property type="molecule type" value="Genomic_DNA"/>
</dbReference>
<evidence type="ECO:0000256" key="2">
    <source>
        <dbReference type="SAM" id="MobiDB-lite"/>
    </source>
</evidence>
<organism evidence="3 4">
    <name type="scientific">Papaver somniferum</name>
    <name type="common">Opium poppy</name>
    <dbReference type="NCBI Taxonomy" id="3469"/>
    <lineage>
        <taxon>Eukaryota</taxon>
        <taxon>Viridiplantae</taxon>
        <taxon>Streptophyta</taxon>
        <taxon>Embryophyta</taxon>
        <taxon>Tracheophyta</taxon>
        <taxon>Spermatophyta</taxon>
        <taxon>Magnoliopsida</taxon>
        <taxon>Ranunculales</taxon>
        <taxon>Papaveraceae</taxon>
        <taxon>Papaveroideae</taxon>
        <taxon>Papaver</taxon>
    </lineage>
</organism>
<keyword evidence="4" id="KW-1185">Reference proteome</keyword>
<keyword evidence="1" id="KW-0175">Coiled coil</keyword>
<gene>
    <name evidence="3" type="ORF">C5167_047855</name>
</gene>
<feature type="compositionally biased region" description="Basic and acidic residues" evidence="2">
    <location>
        <begin position="431"/>
        <end position="440"/>
    </location>
</feature>
<feature type="region of interest" description="Disordered" evidence="2">
    <location>
        <begin position="1"/>
        <end position="53"/>
    </location>
</feature>
<dbReference type="Proteomes" id="UP000316621">
    <property type="component" value="Chromosome 11"/>
</dbReference>
<feature type="region of interest" description="Disordered" evidence="2">
    <location>
        <begin position="401"/>
        <end position="460"/>
    </location>
</feature>
<evidence type="ECO:0000313" key="3">
    <source>
        <dbReference type="EMBL" id="RZC85071.1"/>
    </source>
</evidence>
<sequence>MTDKTSGKIKNLPKKRAPKATIKGNAEKCAKYDSPSDLNSTDDDTPNSEEEEGLSIHLCRKSLSDMFVGDPLATLDNDELTRAFQFISKICKAPDLDSSLFRDYERMIRNLMDKIDELNHENIKLVNENVALVGENTKLKNEHSSCAGMIRRSRAQNNQLLDLYNLSDEAANILDEEIFLEHLNSSLNNYPDRGFENLSLEELRTKYSSLRRSHRQALSNFNNFKQRLHESREKVCVLDKKKNKLIDEKDEISLNGGKALEHFQESLIEVKLARDSSLKEKDILMEERNLVRSRLLIESEAEFNWAARVLNNARNDLGVNVSLQTEHSQVVADIISNYEVQKREYEEKSTNLESRLASKEEELALRSFKYQQMKENWVNLVNNSGNDSAREVEAAVTRIPDNVPIPAIEVSEDEDSEEEENDTDDEQTEAEIEKTEKGAGEIEVDQGEERDGGIEDEQND</sequence>
<protein>
    <submittedName>
        <fullName evidence="3">Uncharacterized protein</fullName>
    </submittedName>
</protein>
<dbReference type="Gramene" id="RZC85071">
    <property type="protein sequence ID" value="RZC85071"/>
    <property type="gene ID" value="C5167_047855"/>
</dbReference>